<evidence type="ECO:0000259" key="1">
    <source>
        <dbReference type="Pfam" id="PF00534"/>
    </source>
</evidence>
<dbReference type="Proteomes" id="UP000005824">
    <property type="component" value="Unassembled WGS sequence"/>
</dbReference>
<comment type="caution">
    <text evidence="2">The sequence shown here is derived from an EMBL/GenBank/DDBJ whole genome shotgun (WGS) entry which is preliminary data.</text>
</comment>
<reference evidence="2 3" key="1">
    <citation type="journal article" date="2011" name="J. Bacteriol.">
        <title>Genome sequence of Chthoniobacter flavus Ellin428, an aerobic heterotrophic soil bacterium.</title>
        <authorList>
            <person name="Kant R."/>
            <person name="van Passel M.W."/>
            <person name="Palva A."/>
            <person name="Lucas S."/>
            <person name="Lapidus A."/>
            <person name="Glavina Del Rio T."/>
            <person name="Dalin E."/>
            <person name="Tice H."/>
            <person name="Bruce D."/>
            <person name="Goodwin L."/>
            <person name="Pitluck S."/>
            <person name="Larimer F.W."/>
            <person name="Land M.L."/>
            <person name="Hauser L."/>
            <person name="Sangwan P."/>
            <person name="de Vos W.M."/>
            <person name="Janssen P.H."/>
            <person name="Smidt H."/>
        </authorList>
    </citation>
    <scope>NUCLEOTIDE SEQUENCE [LARGE SCALE GENOMIC DNA]</scope>
    <source>
        <strain evidence="2 3">Ellin428</strain>
    </source>
</reference>
<organism evidence="2 3">
    <name type="scientific">Chthoniobacter flavus Ellin428</name>
    <dbReference type="NCBI Taxonomy" id="497964"/>
    <lineage>
        <taxon>Bacteria</taxon>
        <taxon>Pseudomonadati</taxon>
        <taxon>Verrucomicrobiota</taxon>
        <taxon>Spartobacteria</taxon>
        <taxon>Chthoniobacterales</taxon>
        <taxon>Chthoniobacteraceae</taxon>
        <taxon>Chthoniobacter</taxon>
    </lineage>
</organism>
<dbReference type="PANTHER" id="PTHR12526">
    <property type="entry name" value="GLYCOSYLTRANSFERASE"/>
    <property type="match status" value="1"/>
</dbReference>
<evidence type="ECO:0000313" key="2">
    <source>
        <dbReference type="EMBL" id="EDY21966.1"/>
    </source>
</evidence>
<dbReference type="SUPFAM" id="SSF53756">
    <property type="entry name" value="UDP-Glycosyltransferase/glycogen phosphorylase"/>
    <property type="match status" value="1"/>
</dbReference>
<dbReference type="CDD" id="cd03801">
    <property type="entry name" value="GT4_PimA-like"/>
    <property type="match status" value="1"/>
</dbReference>
<dbReference type="RefSeq" id="WP_006977418.1">
    <property type="nucleotide sequence ID" value="NZ_ABVL01000001.1"/>
</dbReference>
<protein>
    <submittedName>
        <fullName evidence="2">Glycosyl transferase group 1</fullName>
    </submittedName>
</protein>
<dbReference type="Pfam" id="PF00534">
    <property type="entry name" value="Glycos_transf_1"/>
    <property type="match status" value="1"/>
</dbReference>
<keyword evidence="3" id="KW-1185">Reference proteome</keyword>
<dbReference type="GO" id="GO:0016757">
    <property type="term" value="F:glycosyltransferase activity"/>
    <property type="evidence" value="ECO:0007669"/>
    <property type="project" value="InterPro"/>
</dbReference>
<name>B4CTS8_9BACT</name>
<proteinExistence type="predicted"/>
<evidence type="ECO:0000313" key="3">
    <source>
        <dbReference type="Proteomes" id="UP000005824"/>
    </source>
</evidence>
<dbReference type="InterPro" id="IPR001296">
    <property type="entry name" value="Glyco_trans_1"/>
</dbReference>
<dbReference type="InParanoid" id="B4CTS8"/>
<dbReference type="EMBL" id="ABVL01000001">
    <property type="protein sequence ID" value="EDY21966.1"/>
    <property type="molecule type" value="Genomic_DNA"/>
</dbReference>
<dbReference type="eggNOG" id="COG0438">
    <property type="taxonomic scope" value="Bacteria"/>
</dbReference>
<accession>B4CTS8</accession>
<feature type="domain" description="Glycosyl transferase family 1" evidence="1">
    <location>
        <begin position="225"/>
        <end position="381"/>
    </location>
</feature>
<keyword evidence="2" id="KW-0808">Transferase</keyword>
<dbReference type="PANTHER" id="PTHR12526:SF635">
    <property type="entry name" value="GLYCOSYL TRANSFERASE GROUP 1"/>
    <property type="match status" value="1"/>
</dbReference>
<dbReference type="STRING" id="497964.CfE428DRAFT_0091"/>
<dbReference type="AlphaFoldDB" id="B4CTS8"/>
<dbReference type="Gene3D" id="3.40.50.2000">
    <property type="entry name" value="Glycogen Phosphorylase B"/>
    <property type="match status" value="2"/>
</dbReference>
<sequence length="406" mass="44848">MSRRLRVLLSAYSCEPGKGSEPEVGWQWARQMARWHDVTVLTRANNEPTIRAGLAREGEMPGLRFVFHDLAAPMLRLKKRLGWHDLYYRRWQASARQVIARMVRETPFDLLHHVTYAGARFPAAIFGHGVPAIWGPVGGFESMPGALLPWRYPRELTEEVARNMANALQVASGALGRRATAAELAIVSTKETAAALEGSGVRSRLLPTIGIHLKDFVPPDPAPADHLRLLFAGRLLYWKGVELAIRGLHASGTTACLTLMGDGRFRRNAEKLVRELGLQDRVEFRGQVARAEVLAAYRLYDAMLFPSLHDTGGFVLLEAMAATLPVICLACGGPALAVLEGCGLRVPLGSREEVIAGVAAAIRRYAEDPELRRTHGAQARKHVAENYAWDRKGEIMNSIYQEVLAK</sequence>
<gene>
    <name evidence="2" type="ORF">CfE428DRAFT_0091</name>
</gene>